<feature type="region of interest" description="Disordered" evidence="9">
    <location>
        <begin position="1"/>
        <end position="21"/>
    </location>
</feature>
<keyword evidence="12" id="KW-1185">Reference proteome</keyword>
<keyword evidence="2" id="KW-0963">Cytoplasm</keyword>
<feature type="domain" description="Aminoglycoside phosphotransferase" evidence="10">
    <location>
        <begin position="68"/>
        <end position="289"/>
    </location>
</feature>
<dbReference type="Pfam" id="PF01636">
    <property type="entry name" value="APH"/>
    <property type="match status" value="1"/>
</dbReference>
<comment type="catalytic activity">
    <reaction evidence="5">
        <text>(5R)-5-hydroxy-L-lysine + GTP = (5R)-5-phosphooxy-L-lysine + GDP + H(+)</text>
        <dbReference type="Rhea" id="RHEA:19049"/>
        <dbReference type="ChEBI" id="CHEBI:15378"/>
        <dbReference type="ChEBI" id="CHEBI:37565"/>
        <dbReference type="ChEBI" id="CHEBI:57882"/>
        <dbReference type="ChEBI" id="CHEBI:58189"/>
        <dbReference type="ChEBI" id="CHEBI:58357"/>
        <dbReference type="EC" id="2.7.1.81"/>
    </reaction>
</comment>
<dbReference type="KEGG" id="cmag:CBW24_15785"/>
<reference evidence="11 12" key="1">
    <citation type="submission" date="2017-05" db="EMBL/GenBank/DDBJ databases">
        <title>Comparative genomic and metabolic analysis of manganese-oxidizing mechanisms in Celeribater manganoxidans DY25T: its adaption to the environment of polymetallic nodule.</title>
        <authorList>
            <person name="Wang X."/>
        </authorList>
    </citation>
    <scope>NUCLEOTIDE SEQUENCE [LARGE SCALE GENOMIC DNA]</scope>
    <source>
        <strain evidence="11 12">DY25</strain>
        <plasmid evidence="12">pdy25-a</plasmid>
    </source>
</reference>
<accession>A0A291M462</accession>
<dbReference type="GO" id="GO:0047992">
    <property type="term" value="F:hydroxylysine kinase activity"/>
    <property type="evidence" value="ECO:0007669"/>
    <property type="project" value="UniProtKB-EC"/>
</dbReference>
<evidence type="ECO:0000256" key="8">
    <source>
        <dbReference type="ARBA" id="ARBA00040505"/>
    </source>
</evidence>
<dbReference type="SUPFAM" id="SSF56112">
    <property type="entry name" value="Protein kinase-like (PK-like)"/>
    <property type="match status" value="1"/>
</dbReference>
<proteinExistence type="predicted"/>
<evidence type="ECO:0000259" key="10">
    <source>
        <dbReference type="Pfam" id="PF01636"/>
    </source>
</evidence>
<dbReference type="OrthoDB" id="156345at2"/>
<geneLocation type="plasmid" evidence="12">
    <name>pdy25-a</name>
</geneLocation>
<dbReference type="PANTHER" id="PTHR21064:SF1">
    <property type="entry name" value="HYDROXYLYSINE KINASE"/>
    <property type="match status" value="1"/>
</dbReference>
<keyword evidence="11" id="KW-0614">Plasmid</keyword>
<dbReference type="InterPro" id="IPR002575">
    <property type="entry name" value="Aminoglycoside_PTrfase"/>
</dbReference>
<dbReference type="InterPro" id="IPR050249">
    <property type="entry name" value="Pseudomonas-type_ThrB"/>
</dbReference>
<evidence type="ECO:0000256" key="3">
    <source>
        <dbReference type="ARBA" id="ARBA00022679"/>
    </source>
</evidence>
<feature type="compositionally biased region" description="Basic and acidic residues" evidence="9">
    <location>
        <begin position="1"/>
        <end position="12"/>
    </location>
</feature>
<dbReference type="EC" id="2.7.1.81" evidence="7"/>
<evidence type="ECO:0000256" key="4">
    <source>
        <dbReference type="ARBA" id="ARBA00022777"/>
    </source>
</evidence>
<dbReference type="PANTHER" id="PTHR21064">
    <property type="entry name" value="AMINOGLYCOSIDE PHOSPHOTRANSFERASE DOMAIN-CONTAINING PROTEIN-RELATED"/>
    <property type="match status" value="1"/>
</dbReference>
<dbReference type="AlphaFoldDB" id="A0A291M462"/>
<protein>
    <recommendedName>
        <fullName evidence="8">Hydroxylysine kinase</fullName>
        <ecNumber evidence="7">2.7.1.81</ecNumber>
    </recommendedName>
</protein>
<organism evidence="11 12">
    <name type="scientific">Pacificitalea manganoxidans</name>
    <dbReference type="NCBI Taxonomy" id="1411902"/>
    <lineage>
        <taxon>Bacteria</taxon>
        <taxon>Pseudomonadati</taxon>
        <taxon>Pseudomonadota</taxon>
        <taxon>Alphaproteobacteria</taxon>
        <taxon>Rhodobacterales</taxon>
        <taxon>Paracoccaceae</taxon>
        <taxon>Pacificitalea</taxon>
    </lineage>
</organism>
<dbReference type="EMBL" id="CP021405">
    <property type="protein sequence ID" value="ATI43608.1"/>
    <property type="molecule type" value="Genomic_DNA"/>
</dbReference>
<evidence type="ECO:0000256" key="7">
    <source>
        <dbReference type="ARBA" id="ARBA00038873"/>
    </source>
</evidence>
<gene>
    <name evidence="11" type="ORF">CBW24_15785</name>
</gene>
<evidence type="ECO:0000256" key="5">
    <source>
        <dbReference type="ARBA" id="ARBA00036820"/>
    </source>
</evidence>
<evidence type="ECO:0000256" key="9">
    <source>
        <dbReference type="SAM" id="MobiDB-lite"/>
    </source>
</evidence>
<sequence>MRMILRERHVTPRDLPAPRAPLPPPGFRGTQEAMCPASDPAPPQLTVLEAQELLLRYWGLRLPARELGAERDQNFLFEDRETAFILKITNPAERRATSAAQTQALLHLETHAPDLPVPRLVRDRAQSAAPLAHLPDGRQAVVRLISVLPGMPVDPARLHPATGADLGRMAARLAQGLASLPVPPAPPDLLWSFARLPDLRPLSTVLEPDLQARIAPILDDLCGPVLSRYHALPVQLVHNDLNPSNVFVTGTGAEARITGIIDFGDMLGAPRLGDLAVLLTYLVGEGAQALDLPCAVARAYHAQAPLSAAEWDLLPRLMLARAVMSILIATARARDYPENADYLLRNRAPVLRVLDLLADPDAAATAQIKGAVE</sequence>
<dbReference type="Gene3D" id="3.90.1200.10">
    <property type="match status" value="1"/>
</dbReference>
<evidence type="ECO:0000256" key="1">
    <source>
        <dbReference type="ARBA" id="ARBA00004496"/>
    </source>
</evidence>
<evidence type="ECO:0000256" key="6">
    <source>
        <dbReference type="ARBA" id="ARBA00037368"/>
    </source>
</evidence>
<keyword evidence="4" id="KW-0418">Kinase</keyword>
<dbReference type="InterPro" id="IPR011009">
    <property type="entry name" value="Kinase-like_dom_sf"/>
</dbReference>
<dbReference type="GO" id="GO:0005737">
    <property type="term" value="C:cytoplasm"/>
    <property type="evidence" value="ECO:0007669"/>
    <property type="project" value="UniProtKB-SubCell"/>
</dbReference>
<dbReference type="RefSeq" id="WP_097374353.1">
    <property type="nucleotide sequence ID" value="NZ_CP021405.1"/>
</dbReference>
<evidence type="ECO:0000313" key="11">
    <source>
        <dbReference type="EMBL" id="ATI43608.1"/>
    </source>
</evidence>
<dbReference type="Proteomes" id="UP000219050">
    <property type="component" value="Plasmid pDY25-A"/>
</dbReference>
<comment type="function">
    <text evidence="6">Catalyzes the GTP-dependent phosphorylation of 5-hydroxy-L-lysine.</text>
</comment>
<evidence type="ECO:0000256" key="2">
    <source>
        <dbReference type="ARBA" id="ARBA00022490"/>
    </source>
</evidence>
<name>A0A291M462_9RHOB</name>
<evidence type="ECO:0000313" key="12">
    <source>
        <dbReference type="Proteomes" id="UP000219050"/>
    </source>
</evidence>
<keyword evidence="3" id="KW-0808">Transferase</keyword>
<comment type="subcellular location">
    <subcellularLocation>
        <location evidence="1">Cytoplasm</location>
    </subcellularLocation>
</comment>